<reference evidence="6 7" key="1">
    <citation type="submission" date="2022-08" db="EMBL/GenBank/DDBJ databases">
        <title>Reclassification of Massilia species as members of the genera Telluria, Duganella, Pseudoduganella, Mokoshia gen. nov. and Zemynaea gen. nov. using orthogonal and non-orthogonal genome-based approaches.</title>
        <authorList>
            <person name="Bowman J.P."/>
        </authorList>
    </citation>
    <scope>NUCLEOTIDE SEQUENCE [LARGE SCALE GENOMIC DNA]</scope>
    <source>
        <strain evidence="6 7">JCM 31661</strain>
    </source>
</reference>
<evidence type="ECO:0000313" key="7">
    <source>
        <dbReference type="Proteomes" id="UP001206572"/>
    </source>
</evidence>
<dbReference type="Gene3D" id="3.40.30.120">
    <property type="match status" value="1"/>
</dbReference>
<dbReference type="Gene3D" id="3.50.50.60">
    <property type="entry name" value="FAD/NAD(P)-binding domain"/>
    <property type="match status" value="1"/>
</dbReference>
<dbReference type="Pfam" id="PF21274">
    <property type="entry name" value="Rng_hyd_C"/>
    <property type="match status" value="1"/>
</dbReference>
<dbReference type="SUPFAM" id="SSF51905">
    <property type="entry name" value="FAD/NAD(P)-binding domain"/>
    <property type="match status" value="1"/>
</dbReference>
<evidence type="ECO:0000259" key="5">
    <source>
        <dbReference type="Pfam" id="PF01494"/>
    </source>
</evidence>
<evidence type="ECO:0000256" key="3">
    <source>
        <dbReference type="ARBA" id="ARBA00022630"/>
    </source>
</evidence>
<dbReference type="Gene3D" id="3.30.70.2450">
    <property type="match status" value="1"/>
</dbReference>
<evidence type="ECO:0000256" key="1">
    <source>
        <dbReference type="ARBA" id="ARBA00001974"/>
    </source>
</evidence>
<keyword evidence="7" id="KW-1185">Reference proteome</keyword>
<dbReference type="InterPro" id="IPR036188">
    <property type="entry name" value="FAD/NAD-bd_sf"/>
</dbReference>
<keyword evidence="3" id="KW-0285">Flavoprotein</keyword>
<organism evidence="6 7">
    <name type="scientific">Massilia agri</name>
    <dbReference type="NCBI Taxonomy" id="1886785"/>
    <lineage>
        <taxon>Bacteria</taxon>
        <taxon>Pseudomonadati</taxon>
        <taxon>Pseudomonadota</taxon>
        <taxon>Betaproteobacteria</taxon>
        <taxon>Burkholderiales</taxon>
        <taxon>Oxalobacteraceae</taxon>
        <taxon>Telluria group</taxon>
        <taxon>Massilia</taxon>
    </lineage>
</organism>
<accession>A0ABT2AT41</accession>
<dbReference type="NCBIfam" id="NF004832">
    <property type="entry name" value="PRK06184.1"/>
    <property type="match status" value="1"/>
</dbReference>
<evidence type="ECO:0000313" key="6">
    <source>
        <dbReference type="EMBL" id="MCS0599407.1"/>
    </source>
</evidence>
<dbReference type="InterPro" id="IPR050641">
    <property type="entry name" value="RIFMO-like"/>
</dbReference>
<dbReference type="SUPFAM" id="SSF52833">
    <property type="entry name" value="Thioredoxin-like"/>
    <property type="match status" value="1"/>
</dbReference>
<comment type="similarity">
    <text evidence="2">Belongs to the PheA/TfdB FAD monooxygenase family.</text>
</comment>
<name>A0ABT2AT41_9BURK</name>
<sequence length="516" mass="55556">MHDRTTSDVLICGAGAAGLTLAIELARRDVAFRIIDRMETPFAGSRGKGIQPRTQEVFEDMGILDRVVAAGGLYPRQRRYQADGSYVEADMAQAQPPTPAEPYHLPLMIPQFLTERIMRDRLGELGHEVEFGRTLLDFEQGPDGVSAHLAGMDGEETVQVRYLVGADGGRSLVRKALGVDFPGKTLGVHALVADVLLSGLDRDAWHQFNDGDMERMVAICPLAGTELFQIQAPVPRDAPADLSAAGLNALIAARTGRADIRVQSVSWASEYQMNARLAERYRVERAFLVGDAAHVHPPTGGQGLNTSVQDAVNLGWKLAAALGGAADALLDSYEAERRPVAEAVLGLSTRLLDAQKQGGMRRGREVSQLDIGYPDSPLAKELPERRAGIRAGDRAPDAPVYGAAGQPSRLFHLFQGTHWTLLAYEASFAPPAPRPRLRIHHIGPDGDVADAWGHVREAYGLAPGECVLVRPDGYVGATFDADRAGELAPYLAHVGLLPFSREQRGCALTAGAEHAC</sequence>
<proteinExistence type="inferred from homology"/>
<protein>
    <submittedName>
        <fullName evidence="6">FAD-dependent oxidoreductase</fullName>
    </submittedName>
</protein>
<dbReference type="InterPro" id="IPR002938">
    <property type="entry name" value="FAD-bd"/>
</dbReference>
<dbReference type="EMBL" id="JANUHA010000028">
    <property type="protein sequence ID" value="MCS0599407.1"/>
    <property type="molecule type" value="Genomic_DNA"/>
</dbReference>
<keyword evidence="4" id="KW-0274">FAD</keyword>
<dbReference type="PANTHER" id="PTHR43004">
    <property type="entry name" value="TRK SYSTEM POTASSIUM UPTAKE PROTEIN"/>
    <property type="match status" value="1"/>
</dbReference>
<evidence type="ECO:0000256" key="4">
    <source>
        <dbReference type="ARBA" id="ARBA00022827"/>
    </source>
</evidence>
<dbReference type="PANTHER" id="PTHR43004:SF19">
    <property type="entry name" value="BINDING MONOOXYGENASE, PUTATIVE (JCVI)-RELATED"/>
    <property type="match status" value="1"/>
</dbReference>
<gene>
    <name evidence="6" type="ORF">NX780_23960</name>
</gene>
<dbReference type="InterPro" id="IPR036249">
    <property type="entry name" value="Thioredoxin-like_sf"/>
</dbReference>
<dbReference type="Proteomes" id="UP001206572">
    <property type="component" value="Unassembled WGS sequence"/>
</dbReference>
<evidence type="ECO:0000256" key="2">
    <source>
        <dbReference type="ARBA" id="ARBA00007801"/>
    </source>
</evidence>
<dbReference type="Pfam" id="PF01494">
    <property type="entry name" value="FAD_binding_3"/>
    <property type="match status" value="1"/>
</dbReference>
<dbReference type="RefSeq" id="WP_258830404.1">
    <property type="nucleotide sequence ID" value="NZ_JANUHA010000028.1"/>
</dbReference>
<comment type="cofactor">
    <cofactor evidence="1">
        <name>FAD</name>
        <dbReference type="ChEBI" id="CHEBI:57692"/>
    </cofactor>
</comment>
<feature type="domain" description="FAD-binding" evidence="5">
    <location>
        <begin position="7"/>
        <end position="345"/>
    </location>
</feature>
<comment type="caution">
    <text evidence="6">The sequence shown here is derived from an EMBL/GenBank/DDBJ whole genome shotgun (WGS) entry which is preliminary data.</text>
</comment>
<dbReference type="PRINTS" id="PR00420">
    <property type="entry name" value="RNGMNOXGNASE"/>
</dbReference>